<dbReference type="GO" id="GO:0046872">
    <property type="term" value="F:metal ion binding"/>
    <property type="evidence" value="ECO:0007669"/>
    <property type="project" value="UniProtKB-KW"/>
</dbReference>
<dbReference type="OrthoDB" id="9780241at2"/>
<evidence type="ECO:0000259" key="6">
    <source>
        <dbReference type="PROSITE" id="PS51819"/>
    </source>
</evidence>
<keyword evidence="7" id="KW-0223">Dioxygenase</keyword>
<dbReference type="GO" id="GO:0003868">
    <property type="term" value="F:4-hydroxyphenylpyruvate dioxygenase activity"/>
    <property type="evidence" value="ECO:0007669"/>
    <property type="project" value="UniProtKB-EC"/>
</dbReference>
<evidence type="ECO:0000256" key="1">
    <source>
        <dbReference type="ARBA" id="ARBA00005877"/>
    </source>
</evidence>
<feature type="binding site" evidence="5">
    <location>
        <position position="258"/>
    </location>
    <ligand>
        <name>Fe cation</name>
        <dbReference type="ChEBI" id="CHEBI:24875"/>
    </ligand>
</feature>
<keyword evidence="4 5" id="KW-0408">Iron</keyword>
<dbReference type="AlphaFoldDB" id="A0A4R4TWG4"/>
<feature type="binding site" evidence="5">
    <location>
        <position position="178"/>
    </location>
    <ligand>
        <name>Fe cation</name>
        <dbReference type="ChEBI" id="CHEBI:24875"/>
    </ligand>
</feature>
<feature type="binding site" evidence="5">
    <location>
        <position position="337"/>
    </location>
    <ligand>
        <name>Fe cation</name>
        <dbReference type="ChEBI" id="CHEBI:24875"/>
    </ligand>
</feature>
<organism evidence="7 8">
    <name type="scientific">Streptomyces hainanensis</name>
    <dbReference type="NCBI Taxonomy" id="402648"/>
    <lineage>
        <taxon>Bacteria</taxon>
        <taxon>Bacillati</taxon>
        <taxon>Actinomycetota</taxon>
        <taxon>Actinomycetes</taxon>
        <taxon>Kitasatosporales</taxon>
        <taxon>Streptomycetaceae</taxon>
        <taxon>Streptomyces</taxon>
    </lineage>
</organism>
<dbReference type="InterPro" id="IPR041736">
    <property type="entry name" value="4OHPhenylPyrv_dOase_N"/>
</dbReference>
<dbReference type="InterPro" id="IPR005956">
    <property type="entry name" value="4OHPhenylPyrv_dOase"/>
</dbReference>
<keyword evidence="7" id="KW-0670">Pyruvate</keyword>
<name>A0A4R4TWG4_9ACTN</name>
<comment type="similarity">
    <text evidence="1">Belongs to the 4HPPD family.</text>
</comment>
<evidence type="ECO:0000313" key="7">
    <source>
        <dbReference type="EMBL" id="TDC79573.1"/>
    </source>
</evidence>
<dbReference type="CDD" id="cd08342">
    <property type="entry name" value="HPPD_N_like"/>
    <property type="match status" value="1"/>
</dbReference>
<evidence type="ECO:0000256" key="3">
    <source>
        <dbReference type="ARBA" id="ARBA00022737"/>
    </source>
</evidence>
<proteinExistence type="inferred from homology"/>
<dbReference type="InterPro" id="IPR037523">
    <property type="entry name" value="VOC_core"/>
</dbReference>
<gene>
    <name evidence="7" type="primary">hppD</name>
    <name evidence="7" type="ORF">E1283_02490</name>
</gene>
<accession>A0A4R4TWG4</accession>
<keyword evidence="8" id="KW-1185">Reference proteome</keyword>
<sequence>MPDVSVETSLEYVELYVTDAEASAGDFVREYGFEVAGRLAPDAATHRSVAVRQGRILLVLTQGLADEHPASEYVQEHGDGVAVVALRTDDAAAAYAAAVDAGASPVAAPHRPEGPAGPAVAEVAGFGGVRLAFVQHPGAPGGPAEPTARRVPLPPGLVPCDQEPPGTAQPVRLGAVDHFAVCVPAGELAATVAFYEVALGFRMIFEERIVVGNQSMNSQVVQNARGDVTFTLIEPDTTREAGQIDEFLKNHGGAGVQHVAFSADDIVRAVGMLRANGVEFLETPRAYYTLLPERMDLDRHGVDALMRLNILADADHSGQLYQIFTRSRHPRRTLFMEIIERFGAETFGSGNIKALYEAVELDSTAPGGARSAK</sequence>
<dbReference type="SUPFAM" id="SSF54593">
    <property type="entry name" value="Glyoxalase/Bleomycin resistance protein/Dihydroxybiphenyl dioxygenase"/>
    <property type="match status" value="1"/>
</dbReference>
<evidence type="ECO:0000256" key="5">
    <source>
        <dbReference type="PIRSR" id="PIRSR009283-1"/>
    </source>
</evidence>
<dbReference type="PROSITE" id="PS51819">
    <property type="entry name" value="VOC"/>
    <property type="match status" value="2"/>
</dbReference>
<dbReference type="Gene3D" id="3.10.180.10">
    <property type="entry name" value="2,3-Dihydroxybiphenyl 1,2-Dioxygenase, domain 1"/>
    <property type="match status" value="2"/>
</dbReference>
<comment type="caution">
    <text evidence="7">The sequence shown here is derived from an EMBL/GenBank/DDBJ whole genome shotgun (WGS) entry which is preliminary data.</text>
</comment>
<reference evidence="7 8" key="1">
    <citation type="submission" date="2019-03" db="EMBL/GenBank/DDBJ databases">
        <title>Draft genome sequences of novel Actinobacteria.</title>
        <authorList>
            <person name="Sahin N."/>
            <person name="Ay H."/>
            <person name="Saygin H."/>
        </authorList>
    </citation>
    <scope>NUCLEOTIDE SEQUENCE [LARGE SCALE GENOMIC DNA]</scope>
    <source>
        <strain evidence="7 8">DSM 41900</strain>
    </source>
</reference>
<keyword evidence="7" id="KW-0560">Oxidoreductase</keyword>
<dbReference type="InterPro" id="IPR029068">
    <property type="entry name" value="Glyas_Bleomycin-R_OHBP_Dase"/>
</dbReference>
<dbReference type="PIRSF" id="PIRSF009283">
    <property type="entry name" value="HPP_dOase"/>
    <property type="match status" value="1"/>
</dbReference>
<feature type="domain" description="VOC" evidence="6">
    <location>
        <begin position="9"/>
        <end position="136"/>
    </location>
</feature>
<dbReference type="CDD" id="cd07250">
    <property type="entry name" value="HPPD_C_like"/>
    <property type="match status" value="1"/>
</dbReference>
<keyword evidence="3" id="KW-0677">Repeat</keyword>
<dbReference type="InterPro" id="IPR041735">
    <property type="entry name" value="4OHPhenylPyrv_dOase_C"/>
</dbReference>
<dbReference type="EMBL" id="SMKI01000014">
    <property type="protein sequence ID" value="TDC79573.1"/>
    <property type="molecule type" value="Genomic_DNA"/>
</dbReference>
<keyword evidence="2 5" id="KW-0479">Metal-binding</keyword>
<dbReference type="PANTHER" id="PTHR11959">
    <property type="entry name" value="4-HYDROXYPHENYLPYRUVATE DIOXYGENASE"/>
    <property type="match status" value="1"/>
</dbReference>
<dbReference type="EC" id="1.13.11.27" evidence="7"/>
<dbReference type="GO" id="GO:0006572">
    <property type="term" value="P:L-tyrosine catabolic process"/>
    <property type="evidence" value="ECO:0007669"/>
    <property type="project" value="TreeGrafter"/>
</dbReference>
<comment type="cofactor">
    <cofactor evidence="5">
        <name>Fe cation</name>
        <dbReference type="ChEBI" id="CHEBI:24875"/>
    </cofactor>
    <text evidence="5">Binds 1 Fe cation per subunit.</text>
</comment>
<dbReference type="InterPro" id="IPR004360">
    <property type="entry name" value="Glyas_Fos-R_dOase_dom"/>
</dbReference>
<evidence type="ECO:0000313" key="8">
    <source>
        <dbReference type="Proteomes" id="UP000295345"/>
    </source>
</evidence>
<feature type="domain" description="VOC" evidence="6">
    <location>
        <begin position="175"/>
        <end position="326"/>
    </location>
</feature>
<dbReference type="Proteomes" id="UP000295345">
    <property type="component" value="Unassembled WGS sequence"/>
</dbReference>
<dbReference type="Pfam" id="PF00903">
    <property type="entry name" value="Glyoxalase"/>
    <property type="match status" value="1"/>
</dbReference>
<dbReference type="PANTHER" id="PTHR11959:SF1">
    <property type="entry name" value="4-HYDROXYPHENYLPYRUVATE DIOXYGENASE"/>
    <property type="match status" value="1"/>
</dbReference>
<dbReference type="Pfam" id="PF14696">
    <property type="entry name" value="Glyoxalase_5"/>
    <property type="match status" value="1"/>
</dbReference>
<dbReference type="NCBIfam" id="TIGR01263">
    <property type="entry name" value="4HPPD"/>
    <property type="match status" value="1"/>
</dbReference>
<protein>
    <submittedName>
        <fullName evidence="7">4-hydroxyphenylpyruvate dioxygenase</fullName>
        <ecNumber evidence="7">1.13.11.27</ecNumber>
    </submittedName>
</protein>
<evidence type="ECO:0000256" key="4">
    <source>
        <dbReference type="ARBA" id="ARBA00023004"/>
    </source>
</evidence>
<evidence type="ECO:0000256" key="2">
    <source>
        <dbReference type="ARBA" id="ARBA00022723"/>
    </source>
</evidence>